<evidence type="ECO:0000256" key="1">
    <source>
        <dbReference type="ARBA" id="ARBA00022801"/>
    </source>
</evidence>
<feature type="domain" description="PAS" evidence="3">
    <location>
        <begin position="25"/>
        <end position="54"/>
    </location>
</feature>
<dbReference type="InterPro" id="IPR036890">
    <property type="entry name" value="HATPase_C_sf"/>
</dbReference>
<proteinExistence type="predicted"/>
<evidence type="ECO:0000313" key="5">
    <source>
        <dbReference type="EMBL" id="GAA1149285.1"/>
    </source>
</evidence>
<organism evidence="5 6">
    <name type="scientific">Streptomyces hebeiensis</name>
    <dbReference type="NCBI Taxonomy" id="229486"/>
    <lineage>
        <taxon>Bacteria</taxon>
        <taxon>Bacillati</taxon>
        <taxon>Actinomycetota</taxon>
        <taxon>Actinomycetes</taxon>
        <taxon>Kitasatosporales</taxon>
        <taxon>Streptomycetaceae</taxon>
        <taxon>Streptomyces</taxon>
    </lineage>
</organism>
<dbReference type="InterPro" id="IPR000700">
    <property type="entry name" value="PAS-assoc_C"/>
</dbReference>
<dbReference type="Pfam" id="PF07228">
    <property type="entry name" value="SpoIIE"/>
    <property type="match status" value="1"/>
</dbReference>
<dbReference type="CDD" id="cd16936">
    <property type="entry name" value="HATPase_RsbW-like"/>
    <property type="match status" value="1"/>
</dbReference>
<reference evidence="5 6" key="1">
    <citation type="journal article" date="2019" name="Int. J. Syst. Evol. Microbiol.">
        <title>The Global Catalogue of Microorganisms (GCM) 10K type strain sequencing project: providing services to taxonomists for standard genome sequencing and annotation.</title>
        <authorList>
            <consortium name="The Broad Institute Genomics Platform"/>
            <consortium name="The Broad Institute Genome Sequencing Center for Infectious Disease"/>
            <person name="Wu L."/>
            <person name="Ma J."/>
        </authorList>
    </citation>
    <scope>NUCLEOTIDE SEQUENCE [LARGE SCALE GENOMIC DNA]</scope>
    <source>
        <strain evidence="5 6">JCM 12696</strain>
    </source>
</reference>
<feature type="domain" description="PAS" evidence="3">
    <location>
        <begin position="141"/>
        <end position="196"/>
    </location>
</feature>
<dbReference type="PANTHER" id="PTHR43156:SF2">
    <property type="entry name" value="STAGE II SPORULATION PROTEIN E"/>
    <property type="match status" value="1"/>
</dbReference>
<accession>A0ABN1UFG0</accession>
<dbReference type="InterPro" id="IPR003594">
    <property type="entry name" value="HATPase_dom"/>
</dbReference>
<dbReference type="InterPro" id="IPR035965">
    <property type="entry name" value="PAS-like_dom_sf"/>
</dbReference>
<dbReference type="InterPro" id="IPR000014">
    <property type="entry name" value="PAS"/>
</dbReference>
<evidence type="ECO:0000259" key="4">
    <source>
        <dbReference type="PROSITE" id="PS50113"/>
    </source>
</evidence>
<comment type="caution">
    <text evidence="5">The sequence shown here is derived from an EMBL/GenBank/DDBJ whole genome shotgun (WGS) entry which is preliminary data.</text>
</comment>
<dbReference type="InterPro" id="IPR003018">
    <property type="entry name" value="GAF"/>
</dbReference>
<keyword evidence="1" id="KW-0378">Hydrolase</keyword>
<dbReference type="InterPro" id="IPR052016">
    <property type="entry name" value="Bact_Sigma-Reg"/>
</dbReference>
<dbReference type="InterPro" id="IPR013656">
    <property type="entry name" value="PAS_4"/>
</dbReference>
<dbReference type="EMBL" id="BAAAKV010000001">
    <property type="protein sequence ID" value="GAA1149285.1"/>
    <property type="molecule type" value="Genomic_DNA"/>
</dbReference>
<feature type="region of interest" description="Disordered" evidence="2">
    <location>
        <begin position="1"/>
        <end position="21"/>
    </location>
</feature>
<dbReference type="SUPFAM" id="SSF55785">
    <property type="entry name" value="PYP-like sensor domain (PAS domain)"/>
    <property type="match status" value="2"/>
</dbReference>
<dbReference type="Gene3D" id="3.30.450.20">
    <property type="entry name" value="PAS domain"/>
    <property type="match status" value="2"/>
</dbReference>
<keyword evidence="6" id="KW-1185">Reference proteome</keyword>
<dbReference type="SUPFAM" id="SSF55781">
    <property type="entry name" value="GAF domain-like"/>
    <property type="match status" value="1"/>
</dbReference>
<dbReference type="Pfam" id="PF08448">
    <property type="entry name" value="PAS_4"/>
    <property type="match status" value="1"/>
</dbReference>
<dbReference type="Pfam" id="PF13581">
    <property type="entry name" value="HATPase_c_2"/>
    <property type="match status" value="1"/>
</dbReference>
<protein>
    <submittedName>
        <fullName evidence="5">SpoIIE family protein phosphatase</fullName>
    </submittedName>
</protein>
<dbReference type="InterPro" id="IPR001932">
    <property type="entry name" value="PPM-type_phosphatase-like_dom"/>
</dbReference>
<dbReference type="Pfam" id="PF01590">
    <property type="entry name" value="GAF"/>
    <property type="match status" value="1"/>
</dbReference>
<evidence type="ECO:0000259" key="3">
    <source>
        <dbReference type="PROSITE" id="PS50112"/>
    </source>
</evidence>
<dbReference type="Gene3D" id="3.30.565.10">
    <property type="entry name" value="Histidine kinase-like ATPase, C-terminal domain"/>
    <property type="match status" value="1"/>
</dbReference>
<evidence type="ECO:0000313" key="6">
    <source>
        <dbReference type="Proteomes" id="UP001501371"/>
    </source>
</evidence>
<dbReference type="Pfam" id="PF13426">
    <property type="entry name" value="PAS_9"/>
    <property type="match status" value="1"/>
</dbReference>
<name>A0ABN1UFG0_9ACTN</name>
<dbReference type="SMART" id="SM00091">
    <property type="entry name" value="PAS"/>
    <property type="match status" value="2"/>
</dbReference>
<dbReference type="NCBIfam" id="TIGR00229">
    <property type="entry name" value="sensory_box"/>
    <property type="match status" value="1"/>
</dbReference>
<dbReference type="RefSeq" id="WP_344268286.1">
    <property type="nucleotide sequence ID" value="NZ_BAAAKV010000001.1"/>
</dbReference>
<dbReference type="SMART" id="SM00331">
    <property type="entry name" value="PP2C_SIG"/>
    <property type="match status" value="1"/>
</dbReference>
<evidence type="ECO:0000256" key="2">
    <source>
        <dbReference type="SAM" id="MobiDB-lite"/>
    </source>
</evidence>
<dbReference type="Gene3D" id="3.30.450.40">
    <property type="match status" value="1"/>
</dbReference>
<dbReference type="SMART" id="SM00065">
    <property type="entry name" value="GAF"/>
    <property type="match status" value="1"/>
</dbReference>
<gene>
    <name evidence="5" type="ORF">GCM10009654_00550</name>
</gene>
<dbReference type="SUPFAM" id="SSF55874">
    <property type="entry name" value="ATPase domain of HSP90 chaperone/DNA topoisomerase II/histidine kinase"/>
    <property type="match status" value="1"/>
</dbReference>
<dbReference type="InterPro" id="IPR036457">
    <property type="entry name" value="PPM-type-like_dom_sf"/>
</dbReference>
<dbReference type="PROSITE" id="PS50112">
    <property type="entry name" value="PAS"/>
    <property type="match status" value="2"/>
</dbReference>
<dbReference type="Gene3D" id="3.60.40.10">
    <property type="entry name" value="PPM-type phosphatase domain"/>
    <property type="match status" value="1"/>
</dbReference>
<dbReference type="PANTHER" id="PTHR43156">
    <property type="entry name" value="STAGE II SPORULATION PROTEIN E-RELATED"/>
    <property type="match status" value="1"/>
</dbReference>
<dbReference type="SUPFAM" id="SSF81606">
    <property type="entry name" value="PP2C-like"/>
    <property type="match status" value="1"/>
</dbReference>
<dbReference type="Proteomes" id="UP001501371">
    <property type="component" value="Unassembled WGS sequence"/>
</dbReference>
<dbReference type="InterPro" id="IPR029016">
    <property type="entry name" value="GAF-like_dom_sf"/>
</dbReference>
<sequence>MNERERPRGRRAPAPAPGGRVNARISIDAAGVVTAWNEGAERLLGHPADEAVGRPATAFLAEGASCDLPRDTPPGTPWSGWTDLRHRDGAPVRARLVVHHRAAESGAAADWLVCAALEGTDRAPGDARLEQWAYGQSPCAVAVYDLDGRLRSANREMERVIGLAEDEVRGLRLSEIGGKRKSRELEEQLDRALADGDRRGVRTFMRTGGEANEHDWSVRFAPLRDGDGEVHGVCLAAFDITEQALARRRLLLVNDASVRIGSTLDVTRTAEELAEVCVPHLADFVSVDLLEPVAQGAEAPVGPIDGTVPLCRVAHRSRREGAPEAQVAVGAVKSYGPFAPHAACLASGRPVVHRHTDPAARRWAEHEPEQHRRAAAFDFRSVMAVPLRARGGTLGVVVFSRFGRPDPFVPDDVLLAEEITARAAVCIDNARRFTHERDTAIALQRSLLPHGAVRPSAVDVAHRYLPASPEAGVGGDWFDVIPLSGARVALVVGDVVGHGVQASATMGRLRTAVRTLADVDLPPDELLTHLDDLVIRLSSEQHTDSPVQESGATCLYAVYDPVSRHCTMASAGHPPPVVVGPDRAPLAIDLVAGPPLGVGGLPFETTVCVLPEGSTLALYTDGLVESRERDFEEGHRLLRETATRPTGSLEELADTLVRALVPDEGASDDAALLLARTQVLDPARTATWSVTADPAQVAELRHEVLAQLSAWNLQEASFVTELVTSELVTNAIRHAAPPIELRLIVDRTLICEVSDSSATAPHLRRAKSFDEGGRGLLLVAQVADRWGSRPTPAGKIIWAEQNLAAPR</sequence>
<feature type="domain" description="PAC" evidence="4">
    <location>
        <begin position="183"/>
        <end position="252"/>
    </location>
</feature>
<dbReference type="PROSITE" id="PS50113">
    <property type="entry name" value="PAC"/>
    <property type="match status" value="1"/>
</dbReference>
<dbReference type="CDD" id="cd00130">
    <property type="entry name" value="PAS"/>
    <property type="match status" value="2"/>
</dbReference>